<feature type="binding site" evidence="4">
    <location>
        <position position="147"/>
    </location>
    <ligand>
        <name>NADP(+)</name>
        <dbReference type="ChEBI" id="CHEBI:58349"/>
    </ligand>
</feature>
<keyword evidence="7" id="KW-1185">Reference proteome</keyword>
<protein>
    <recommendedName>
        <fullName evidence="4">ADP-L-glycero-D-manno-heptose-6-epimerase</fullName>
        <ecNumber evidence="4">5.1.3.20</ecNumber>
    </recommendedName>
    <alternativeName>
        <fullName evidence="4">ADP-L-glycero-beta-D-manno-heptose-6-epimerase</fullName>
        <shortName evidence="4">ADP-glyceromanno-heptose 6-epimerase</shortName>
        <shortName evidence="4">ADP-hep 6-epimerase</shortName>
        <shortName evidence="4">AGME</shortName>
    </alternativeName>
</protein>
<dbReference type="InterPro" id="IPR011912">
    <property type="entry name" value="Heptose_epim"/>
</dbReference>
<dbReference type="GO" id="GO:0050661">
    <property type="term" value="F:NADP binding"/>
    <property type="evidence" value="ECO:0007669"/>
    <property type="project" value="InterPro"/>
</dbReference>
<dbReference type="EC" id="5.1.3.20" evidence="4"/>
<feature type="binding site" evidence="4">
    <location>
        <position position="90"/>
    </location>
    <ligand>
        <name>NADP(+)</name>
        <dbReference type="ChEBI" id="CHEBI:58349"/>
    </ligand>
</feature>
<dbReference type="GO" id="GO:0097171">
    <property type="term" value="P:ADP-L-glycero-beta-D-manno-heptose biosynthetic process"/>
    <property type="evidence" value="ECO:0007669"/>
    <property type="project" value="UniProtKB-UniPathway"/>
</dbReference>
<dbReference type="OrthoDB" id="9801785at2"/>
<feature type="binding site" evidence="4">
    <location>
        <position position="38"/>
    </location>
    <ligand>
        <name>NADP(+)</name>
        <dbReference type="ChEBI" id="CHEBI:58349"/>
    </ligand>
</feature>
<dbReference type="AlphaFoldDB" id="A0A160JH06"/>
<dbReference type="KEGG" id="ahu:A6A40_08955"/>
<proteinExistence type="inferred from homology"/>
<feature type="binding site" evidence="4">
    <location>
        <position position="176"/>
    </location>
    <ligand>
        <name>NADP(+)</name>
        <dbReference type="ChEBI" id="CHEBI:58349"/>
    </ligand>
</feature>
<keyword evidence="2 4" id="KW-0413">Isomerase</keyword>
<dbReference type="InterPro" id="IPR001509">
    <property type="entry name" value="Epimerase_deHydtase"/>
</dbReference>
<organism evidence="6 7">
    <name type="scientific">Azospirillum humicireducens</name>
    <dbReference type="NCBI Taxonomy" id="1226968"/>
    <lineage>
        <taxon>Bacteria</taxon>
        <taxon>Pseudomonadati</taxon>
        <taxon>Pseudomonadota</taxon>
        <taxon>Alphaproteobacteria</taxon>
        <taxon>Rhodospirillales</taxon>
        <taxon>Azospirillaceae</taxon>
        <taxon>Azospirillum</taxon>
    </lineage>
</organism>
<dbReference type="CDD" id="cd05248">
    <property type="entry name" value="ADP_GME_SDR_e"/>
    <property type="match status" value="1"/>
</dbReference>
<dbReference type="RefSeq" id="WP_063635097.1">
    <property type="nucleotide sequence ID" value="NZ_CP015285.1"/>
</dbReference>
<comment type="caution">
    <text evidence="4">Lacks conserved residue(s) required for the propagation of feature annotation.</text>
</comment>
<name>A0A160JH06_9PROT</name>
<feature type="binding site" evidence="4">
    <location>
        <begin position="207"/>
        <end position="210"/>
    </location>
    <ligand>
        <name>substrate</name>
    </ligand>
</feature>
<feature type="binding site" evidence="4">
    <location>
        <begin position="73"/>
        <end position="77"/>
    </location>
    <ligand>
        <name>NADP(+)</name>
        <dbReference type="ChEBI" id="CHEBI:58349"/>
    </ligand>
</feature>
<dbReference type="GO" id="GO:0008712">
    <property type="term" value="F:ADP-glyceromanno-heptose 6-epimerase activity"/>
    <property type="evidence" value="ECO:0007669"/>
    <property type="project" value="UniProtKB-UniRule"/>
</dbReference>
<dbReference type="UniPathway" id="UPA00356">
    <property type="reaction ID" value="UER00440"/>
</dbReference>
<comment type="pathway">
    <text evidence="4">Nucleotide-sugar biosynthesis; ADP-L-glycero-beta-D-manno-heptose biosynthesis; ADP-L-glycero-beta-D-manno-heptose from D-glycero-beta-D-manno-heptose 7-phosphate: step 4/4.</text>
</comment>
<reference evidence="6 7" key="1">
    <citation type="journal article" date="2013" name="Int. J. Syst. Evol. Microbiol.">
        <title>Azospirillum humicireducens sp. nov., a nitrogen-fixing bacterium isolated from a microbial fuel cell.</title>
        <authorList>
            <person name="Zhou S."/>
            <person name="Han L."/>
            <person name="Wang Y."/>
            <person name="Yang G."/>
            <person name="Zhuang L."/>
            <person name="Hu P."/>
        </authorList>
    </citation>
    <scope>NUCLEOTIDE SEQUENCE [LARGE SCALE GENOMIC DNA]</scope>
    <source>
        <strain evidence="6 7">SgZ-5</strain>
    </source>
</reference>
<dbReference type="Gene3D" id="3.40.50.720">
    <property type="entry name" value="NAD(P)-binding Rossmann-like Domain"/>
    <property type="match status" value="1"/>
</dbReference>
<dbReference type="InterPro" id="IPR036291">
    <property type="entry name" value="NAD(P)-bd_dom_sf"/>
</dbReference>
<feature type="binding site" evidence="4">
    <location>
        <position position="193"/>
    </location>
    <ligand>
        <name>substrate</name>
    </ligand>
</feature>
<feature type="active site" description="Proton acceptor" evidence="4">
    <location>
        <position position="184"/>
    </location>
</feature>
<dbReference type="HAMAP" id="MF_01601">
    <property type="entry name" value="Heptose_epimerase"/>
    <property type="match status" value="1"/>
</dbReference>
<feature type="binding site" evidence="4">
    <location>
        <begin position="31"/>
        <end position="32"/>
    </location>
    <ligand>
        <name>NADP(+)</name>
        <dbReference type="ChEBI" id="CHEBI:58349"/>
    </ligand>
</feature>
<keyword evidence="1 4" id="KW-0521">NADP</keyword>
<evidence type="ECO:0000259" key="5">
    <source>
        <dbReference type="Pfam" id="PF01370"/>
    </source>
</evidence>
<accession>A0A160JH06</accession>
<feature type="binding site" evidence="4">
    <location>
        <begin position="10"/>
        <end position="11"/>
    </location>
    <ligand>
        <name>NADP(+)</name>
        <dbReference type="ChEBI" id="CHEBI:58349"/>
    </ligand>
</feature>
<evidence type="ECO:0000313" key="7">
    <source>
        <dbReference type="Proteomes" id="UP000077405"/>
    </source>
</evidence>
<comment type="subunit">
    <text evidence="4">Homopentamer.</text>
</comment>
<dbReference type="STRING" id="1226968.A6A40_08955"/>
<evidence type="ECO:0000313" key="6">
    <source>
        <dbReference type="EMBL" id="ANC92024.1"/>
    </source>
</evidence>
<feature type="binding site" evidence="4">
    <location>
        <position position="186"/>
    </location>
    <ligand>
        <name>substrate</name>
    </ligand>
</feature>
<dbReference type="SUPFAM" id="SSF51735">
    <property type="entry name" value="NAD(P)-binding Rossmann-fold domains"/>
    <property type="match status" value="1"/>
</dbReference>
<evidence type="ECO:0000256" key="1">
    <source>
        <dbReference type="ARBA" id="ARBA00022857"/>
    </source>
</evidence>
<dbReference type="EMBL" id="CP015285">
    <property type="protein sequence ID" value="ANC92024.1"/>
    <property type="molecule type" value="Genomic_DNA"/>
</dbReference>
<feature type="binding site" evidence="4">
    <location>
        <position position="184"/>
    </location>
    <ligand>
        <name>NADP(+)</name>
        <dbReference type="ChEBI" id="CHEBI:58349"/>
    </ligand>
</feature>
<feature type="binding site" evidence="4">
    <location>
        <position position="175"/>
    </location>
    <ligand>
        <name>substrate</name>
    </ligand>
</feature>
<evidence type="ECO:0000256" key="4">
    <source>
        <dbReference type="HAMAP-Rule" id="MF_01601"/>
    </source>
</evidence>
<dbReference type="PANTHER" id="PTHR43103">
    <property type="entry name" value="NUCLEOSIDE-DIPHOSPHATE-SUGAR EPIMERASE"/>
    <property type="match status" value="1"/>
</dbReference>
<dbReference type="PANTHER" id="PTHR43103:SF3">
    <property type="entry name" value="ADP-L-GLYCERO-D-MANNO-HEPTOSE-6-EPIMERASE"/>
    <property type="match status" value="1"/>
</dbReference>
<evidence type="ECO:0000256" key="2">
    <source>
        <dbReference type="ARBA" id="ARBA00023235"/>
    </source>
</evidence>
<dbReference type="GO" id="GO:0005975">
    <property type="term" value="P:carbohydrate metabolic process"/>
    <property type="evidence" value="ECO:0007669"/>
    <property type="project" value="UniProtKB-UniRule"/>
</dbReference>
<dbReference type="Pfam" id="PF01370">
    <property type="entry name" value="Epimerase"/>
    <property type="match status" value="1"/>
</dbReference>
<dbReference type="Gene3D" id="3.90.25.10">
    <property type="entry name" value="UDP-galactose 4-epimerase, domain 1"/>
    <property type="match status" value="1"/>
</dbReference>
<comment type="function">
    <text evidence="4">Catalyzes the interconversion between ADP-D-glycero-beta-D-manno-heptose and ADP-L-glycero-beta-D-manno-heptose via an epimerization at carbon 6 of the heptose.</text>
</comment>
<comment type="catalytic activity">
    <reaction evidence="4">
        <text>ADP-D-glycero-beta-D-manno-heptose = ADP-L-glycero-beta-D-manno-heptose</text>
        <dbReference type="Rhea" id="RHEA:17577"/>
        <dbReference type="ChEBI" id="CHEBI:59967"/>
        <dbReference type="ChEBI" id="CHEBI:61506"/>
        <dbReference type="EC" id="5.1.3.20"/>
    </reaction>
</comment>
<feature type="domain" description="NAD-dependent epimerase/dehydratase" evidence="5">
    <location>
        <begin position="2"/>
        <end position="249"/>
    </location>
</feature>
<gene>
    <name evidence="4" type="primary">hldD</name>
    <name evidence="6" type="synonym">rfaD</name>
    <name evidence="6" type="ORF">A6A40_08955</name>
</gene>
<comment type="cofactor">
    <cofactor evidence="4">
        <name>NADP(+)</name>
        <dbReference type="ChEBI" id="CHEBI:58349"/>
    </cofactor>
    <text evidence="4">Binds 1 NADP(+) per subunit.</text>
</comment>
<dbReference type="NCBIfam" id="TIGR02197">
    <property type="entry name" value="heptose_epim"/>
    <property type="match status" value="1"/>
</dbReference>
<feature type="binding site" evidence="4">
    <location>
        <position position="286"/>
    </location>
    <ligand>
        <name>substrate</name>
    </ligand>
</feature>
<dbReference type="Proteomes" id="UP000077405">
    <property type="component" value="Chromosome"/>
</dbReference>
<feature type="binding site" evidence="4">
    <location>
        <position position="221"/>
    </location>
    <ligand>
        <name>substrate</name>
    </ligand>
</feature>
<comment type="similarity">
    <text evidence="4">Belongs to the NAD(P)-dependent epimerase/dehydratase family. HldD subfamily.</text>
</comment>
<feature type="active site" description="Proton acceptor" evidence="4">
    <location>
        <position position="143"/>
    </location>
</feature>
<sequence>MIVVTGGAGFIGSNLVAALAARGITDVAVVDRFRDGEKWQNLAKREVATLVPPEQTLAFLDQHAAEIDAVFHLGAISATTERDVDKIVANNVALTLDLWRWCSWRGCRLIYASSAATYGDGSAGFDDDGSCDGLARLRPLNAYGWSKHLVDRRIARAVATGDLVPPQWAGLKFFNVYGPNEAHKGDMMSVVAKLHPQLTAGNPARLFKSHKDGFEDGGQLRDFIHVDDCIAVMLWLYDHPEVSGLFNVGTGKARSFKDLALATFSALGLPPRIEYFDMPEHLRGKYQYFTQATTDRLRAAGFDQPFTELEEGVRRYVQEFLSQPDPYR</sequence>
<evidence type="ECO:0000256" key="3">
    <source>
        <dbReference type="ARBA" id="ARBA00023277"/>
    </source>
</evidence>
<comment type="domain">
    <text evidence="4">Contains a large N-terminal NADP-binding domain, and a smaller C-terminal substrate-binding domain.</text>
</comment>
<keyword evidence="3 4" id="KW-0119">Carbohydrate metabolism</keyword>